<reference evidence="2 3" key="1">
    <citation type="submission" date="2021-04" db="EMBL/GenBank/DDBJ databases">
        <authorList>
            <person name="Bliznina A."/>
        </authorList>
    </citation>
    <scope>NUCLEOTIDE SEQUENCE [LARGE SCALE GENOMIC DNA]</scope>
</reference>
<dbReference type="InterPro" id="IPR042770">
    <property type="entry name" value="RWDD4"/>
</dbReference>
<dbReference type="Gene3D" id="3.10.110.10">
    <property type="entry name" value="Ubiquitin Conjugating Enzyme"/>
    <property type="match status" value="1"/>
</dbReference>
<name>A0ABN7T9M7_OIKDI</name>
<dbReference type="InterPro" id="IPR016135">
    <property type="entry name" value="UBQ-conjugating_enzyme/RWD"/>
</dbReference>
<evidence type="ECO:0000313" key="2">
    <source>
        <dbReference type="EMBL" id="CAG5113297.1"/>
    </source>
</evidence>
<dbReference type="CDD" id="cd23817">
    <property type="entry name" value="RWD-RWDD4"/>
    <property type="match status" value="1"/>
</dbReference>
<dbReference type="PANTHER" id="PTHR21275">
    <property type="entry name" value="RWD DOMAIN-CONTAINING PROTEIN 4"/>
    <property type="match status" value="1"/>
</dbReference>
<gene>
    <name evidence="2" type="ORF">OKIOD_LOCUS16177</name>
</gene>
<dbReference type="Pfam" id="PF05773">
    <property type="entry name" value="RWD"/>
    <property type="match status" value="1"/>
</dbReference>
<sequence length="183" mass="21138">MSVKEQQEEELEALDAIFEDDECYEKVSETEFSYKITPEGESGKNVKIDFKWGENYPEEAPEFSLESFYNTHLTDATKEHILEFLKNQAEENLGDPMIYTLIEGVKDNIDDLTKFQKERPTVVKEPVEVKEKKVKEKKEQLTKRQKARATNKLVDGELPRGHDWVCLIRHLSQTGGLPESAQS</sequence>
<dbReference type="SMART" id="SM00591">
    <property type="entry name" value="RWD"/>
    <property type="match status" value="1"/>
</dbReference>
<dbReference type="SUPFAM" id="SSF54495">
    <property type="entry name" value="UBC-like"/>
    <property type="match status" value="1"/>
</dbReference>
<evidence type="ECO:0000313" key="3">
    <source>
        <dbReference type="Proteomes" id="UP001158576"/>
    </source>
</evidence>
<dbReference type="PANTHER" id="PTHR21275:SF1">
    <property type="entry name" value="RWD DOMAIN-CONTAINING PROTEIN 4"/>
    <property type="match status" value="1"/>
</dbReference>
<evidence type="ECO:0000259" key="1">
    <source>
        <dbReference type="PROSITE" id="PS50908"/>
    </source>
</evidence>
<proteinExistence type="predicted"/>
<dbReference type="EMBL" id="OU015567">
    <property type="protein sequence ID" value="CAG5113297.1"/>
    <property type="molecule type" value="Genomic_DNA"/>
</dbReference>
<dbReference type="Proteomes" id="UP001158576">
    <property type="component" value="Chromosome 2"/>
</dbReference>
<dbReference type="InterPro" id="IPR006575">
    <property type="entry name" value="RWD_dom"/>
</dbReference>
<keyword evidence="3" id="KW-1185">Reference proteome</keyword>
<protein>
    <submittedName>
        <fullName evidence="2">Oidioi.mRNA.OKI2018_I69.chr2.g7412.t1.cds</fullName>
    </submittedName>
</protein>
<dbReference type="PROSITE" id="PS50908">
    <property type="entry name" value="RWD"/>
    <property type="match status" value="1"/>
</dbReference>
<organism evidence="2 3">
    <name type="scientific">Oikopleura dioica</name>
    <name type="common">Tunicate</name>
    <dbReference type="NCBI Taxonomy" id="34765"/>
    <lineage>
        <taxon>Eukaryota</taxon>
        <taxon>Metazoa</taxon>
        <taxon>Chordata</taxon>
        <taxon>Tunicata</taxon>
        <taxon>Appendicularia</taxon>
        <taxon>Copelata</taxon>
        <taxon>Oikopleuridae</taxon>
        <taxon>Oikopleura</taxon>
    </lineage>
</organism>
<feature type="domain" description="RWD" evidence="1">
    <location>
        <begin position="9"/>
        <end position="112"/>
    </location>
</feature>
<accession>A0ABN7T9M7</accession>